<accession>A0A2T5RPK7</accession>
<sequence>MTKRENLLSDLREIQQNEYRLENQEKLMEYGNLMLEYIGDPDPELRDILIYRTFYHWILEKEYFNENQLLEILKIAQDKNHLFYKIGNKNDDTIFTRAFSVLLIALILAYHRENTFINQNLFLEVKDNLLKYYKNEKDLRGYTEKNGWADGISHAADAFDELIACEEGSREIYLEVLEVIKKMLGNEKHIFKEEEDERITNIVFRMIKDNLLAETELINWLESFAEFQKPDTNREKRTARINLKNLSRSLYFRLLHSEVKSKPRLKETLIRSEKKLNSFIRN</sequence>
<organism evidence="1 2">
    <name type="scientific">Halanaerobium saccharolyticum</name>
    <dbReference type="NCBI Taxonomy" id="43595"/>
    <lineage>
        <taxon>Bacteria</taxon>
        <taxon>Bacillati</taxon>
        <taxon>Bacillota</taxon>
        <taxon>Clostridia</taxon>
        <taxon>Halanaerobiales</taxon>
        <taxon>Halanaerobiaceae</taxon>
        <taxon>Halanaerobium</taxon>
    </lineage>
</organism>
<proteinExistence type="predicted"/>
<dbReference type="OrthoDB" id="7619731at2"/>
<dbReference type="EMBL" id="QAXS01000004">
    <property type="protein sequence ID" value="PTW01755.1"/>
    <property type="molecule type" value="Genomic_DNA"/>
</dbReference>
<protein>
    <submittedName>
        <fullName evidence="1">Uncharacterized protein DUF2785</fullName>
    </submittedName>
</protein>
<reference evidence="1 2" key="1">
    <citation type="submission" date="2018-04" db="EMBL/GenBank/DDBJ databases">
        <title>Subsurface microbial communities from deep shales in Ohio and West Virginia, USA.</title>
        <authorList>
            <person name="Wrighton K."/>
        </authorList>
    </citation>
    <scope>NUCLEOTIDE SEQUENCE [LARGE SCALE GENOMIC DNA]</scope>
    <source>
        <strain evidence="1 2">WC1</strain>
    </source>
</reference>
<dbReference type="AlphaFoldDB" id="A0A2T5RPK7"/>
<comment type="caution">
    <text evidence="1">The sequence shown here is derived from an EMBL/GenBank/DDBJ whole genome shotgun (WGS) entry which is preliminary data.</text>
</comment>
<name>A0A2T5RPK7_9FIRM</name>
<evidence type="ECO:0000313" key="1">
    <source>
        <dbReference type="EMBL" id="PTW01755.1"/>
    </source>
</evidence>
<dbReference type="Pfam" id="PF10978">
    <property type="entry name" value="DUF2785"/>
    <property type="match status" value="1"/>
</dbReference>
<dbReference type="Proteomes" id="UP000244089">
    <property type="component" value="Unassembled WGS sequence"/>
</dbReference>
<evidence type="ECO:0000313" key="2">
    <source>
        <dbReference type="Proteomes" id="UP000244089"/>
    </source>
</evidence>
<dbReference type="RefSeq" id="WP_108138487.1">
    <property type="nucleotide sequence ID" value="NZ_QAXS01000004.1"/>
</dbReference>
<dbReference type="InterPro" id="IPR021247">
    <property type="entry name" value="DUF2785"/>
</dbReference>
<gene>
    <name evidence="1" type="ORF">C8C76_104109</name>
</gene>